<name>A0A8X7RIL9_BRACI</name>
<evidence type="ECO:0000256" key="1">
    <source>
        <dbReference type="SAM" id="MobiDB-lite"/>
    </source>
</evidence>
<reference evidence="2 3" key="1">
    <citation type="submission" date="2020-02" db="EMBL/GenBank/DDBJ databases">
        <authorList>
            <person name="Ma Q."/>
            <person name="Huang Y."/>
            <person name="Song X."/>
            <person name="Pei D."/>
        </authorList>
    </citation>
    <scope>NUCLEOTIDE SEQUENCE [LARGE SCALE GENOMIC DNA]</scope>
    <source>
        <strain evidence="2">Sxm20200214</strain>
        <tissue evidence="2">Leaf</tissue>
    </source>
</reference>
<evidence type="ECO:0000313" key="3">
    <source>
        <dbReference type="Proteomes" id="UP000886595"/>
    </source>
</evidence>
<feature type="region of interest" description="Disordered" evidence="1">
    <location>
        <begin position="53"/>
        <end position="77"/>
    </location>
</feature>
<gene>
    <name evidence="2" type="ORF">Bca52824_048256</name>
</gene>
<accession>A0A8X7RIL9</accession>
<sequence>MISRNGLKLQINPYVSNDRCSKQNNKKTNKRLYVRYQDTAGYKSLKKKLGPSVVTGHKENNTIPGHGVGVGKGNFRY</sequence>
<dbReference type="EMBL" id="JAAMPC010000010">
    <property type="protein sequence ID" value="KAG2288652.1"/>
    <property type="molecule type" value="Genomic_DNA"/>
</dbReference>
<feature type="compositionally biased region" description="Gly residues" evidence="1">
    <location>
        <begin position="66"/>
        <end position="77"/>
    </location>
</feature>
<proteinExistence type="predicted"/>
<keyword evidence="3" id="KW-1185">Reference proteome</keyword>
<comment type="caution">
    <text evidence="2">The sequence shown here is derived from an EMBL/GenBank/DDBJ whole genome shotgun (WGS) entry which is preliminary data.</text>
</comment>
<evidence type="ECO:0000313" key="2">
    <source>
        <dbReference type="EMBL" id="KAG2288652.1"/>
    </source>
</evidence>
<dbReference type="Proteomes" id="UP000886595">
    <property type="component" value="Unassembled WGS sequence"/>
</dbReference>
<organism evidence="2 3">
    <name type="scientific">Brassica carinata</name>
    <name type="common">Ethiopian mustard</name>
    <name type="synonym">Abyssinian cabbage</name>
    <dbReference type="NCBI Taxonomy" id="52824"/>
    <lineage>
        <taxon>Eukaryota</taxon>
        <taxon>Viridiplantae</taxon>
        <taxon>Streptophyta</taxon>
        <taxon>Embryophyta</taxon>
        <taxon>Tracheophyta</taxon>
        <taxon>Spermatophyta</taxon>
        <taxon>Magnoliopsida</taxon>
        <taxon>eudicotyledons</taxon>
        <taxon>Gunneridae</taxon>
        <taxon>Pentapetalae</taxon>
        <taxon>rosids</taxon>
        <taxon>malvids</taxon>
        <taxon>Brassicales</taxon>
        <taxon>Brassicaceae</taxon>
        <taxon>Brassiceae</taxon>
        <taxon>Brassica</taxon>
    </lineage>
</organism>
<protein>
    <submittedName>
        <fullName evidence="2">Uncharacterized protein</fullName>
    </submittedName>
</protein>
<dbReference type="AlphaFoldDB" id="A0A8X7RIL9"/>